<dbReference type="PANTHER" id="PTHR43794:SF11">
    <property type="entry name" value="AMIDOHYDROLASE-RELATED DOMAIN-CONTAINING PROTEIN"/>
    <property type="match status" value="1"/>
</dbReference>
<dbReference type="Gene3D" id="3.20.20.140">
    <property type="entry name" value="Metal-dependent hydrolases"/>
    <property type="match status" value="1"/>
</dbReference>
<gene>
    <name evidence="3" type="ORF">ENM11_08940</name>
</gene>
<dbReference type="InterPro" id="IPR006680">
    <property type="entry name" value="Amidohydro-rel"/>
</dbReference>
<feature type="domain" description="Amidohydrolase-related" evidence="2">
    <location>
        <begin position="62"/>
        <end position="427"/>
    </location>
</feature>
<name>A0A7C5Q5D7_CALS0</name>
<dbReference type="Pfam" id="PF01979">
    <property type="entry name" value="Amidohydro_1"/>
    <property type="match status" value="1"/>
</dbReference>
<sequence length="467" mass="51473">MRGNLSRYLIKGGFVIPVDGQRRIIRDGCVLVDGDKIEMVGPWEQVRPYSAAAEVVDAENCVIIPGLVDTHVHLAQALLRGVVPDNVTLIPWLKNWVWRFLGVYDNEDAKASAALCILEMLKTGTTSFIEIHLHSRYGFNGIAELVEKSGIRGVLSKTIMDMKGYATAENIFPPSLVEDGEACVREFKEMHRRWAGKADGRIDVWLGLRSAGAVSDSLFYEAAALAKEYDTGITNHVAEVREDLEYYSKAYGTGVSGFLEKFNMLGEKHVYAHCVWLNEEDMRKFAATGTTVAHCPSSNMKLGSGIAPVSDMLRYGVNVSLGCDGGPSNDSYDMIREMKIAALLQKARTLDPSAISAWDVLEMATRNGARAMGKLSQLGSLEPNKKADIVIVSLKKPSVTPISNPLSLLVYSASGEDVRDVMIDGRFIVRNRQALTLDEEQVLRNANKHLERIVAKVDVKLDLLKTI</sequence>
<dbReference type="PANTHER" id="PTHR43794">
    <property type="entry name" value="AMINOHYDROLASE SSNA-RELATED"/>
    <property type="match status" value="1"/>
</dbReference>
<dbReference type="InterPro" id="IPR011059">
    <property type="entry name" value="Metal-dep_hydrolase_composite"/>
</dbReference>
<organism evidence="3">
    <name type="scientific">Caldiarchaeum subterraneum</name>
    <dbReference type="NCBI Taxonomy" id="311458"/>
    <lineage>
        <taxon>Archaea</taxon>
        <taxon>Nitrososphaerota</taxon>
        <taxon>Candidatus Caldarchaeales</taxon>
        <taxon>Candidatus Caldarchaeaceae</taxon>
        <taxon>Candidatus Caldarchaeum</taxon>
    </lineage>
</organism>
<reference evidence="3" key="1">
    <citation type="journal article" date="2020" name="mSystems">
        <title>Genome- and Community-Level Interaction Insights into Carbon Utilization and Element Cycling Functions of Hydrothermarchaeota in Hydrothermal Sediment.</title>
        <authorList>
            <person name="Zhou Z."/>
            <person name="Liu Y."/>
            <person name="Xu W."/>
            <person name="Pan J."/>
            <person name="Luo Z.H."/>
            <person name="Li M."/>
        </authorList>
    </citation>
    <scope>NUCLEOTIDE SEQUENCE [LARGE SCALE GENOMIC DNA]</scope>
    <source>
        <strain evidence="3">SpSt-1056</strain>
    </source>
</reference>
<dbReference type="SUPFAM" id="SSF51556">
    <property type="entry name" value="Metallo-dependent hydrolases"/>
    <property type="match status" value="1"/>
</dbReference>
<comment type="caution">
    <text evidence="3">The sequence shown here is derived from an EMBL/GenBank/DDBJ whole genome shotgun (WGS) entry which is preliminary data.</text>
</comment>
<dbReference type="Gene3D" id="2.30.40.10">
    <property type="entry name" value="Urease, subunit C, domain 1"/>
    <property type="match status" value="1"/>
</dbReference>
<protein>
    <submittedName>
        <fullName evidence="3">Amidohydrolase</fullName>
    </submittedName>
</protein>
<proteinExistence type="predicted"/>
<dbReference type="CDD" id="cd01298">
    <property type="entry name" value="ATZ_TRZ_like"/>
    <property type="match status" value="1"/>
</dbReference>
<evidence type="ECO:0000259" key="2">
    <source>
        <dbReference type="Pfam" id="PF01979"/>
    </source>
</evidence>
<dbReference type="GO" id="GO:0016810">
    <property type="term" value="F:hydrolase activity, acting on carbon-nitrogen (but not peptide) bonds"/>
    <property type="evidence" value="ECO:0007669"/>
    <property type="project" value="InterPro"/>
</dbReference>
<dbReference type="InterPro" id="IPR032466">
    <property type="entry name" value="Metal_Hydrolase"/>
</dbReference>
<accession>A0A7C5Q5D7</accession>
<dbReference type="SUPFAM" id="SSF51338">
    <property type="entry name" value="Composite domain of metallo-dependent hydrolases"/>
    <property type="match status" value="1"/>
</dbReference>
<dbReference type="InterPro" id="IPR050287">
    <property type="entry name" value="MTA/SAH_deaminase"/>
</dbReference>
<dbReference type="EMBL" id="DRWN01000074">
    <property type="protein sequence ID" value="HHK69249.1"/>
    <property type="molecule type" value="Genomic_DNA"/>
</dbReference>
<keyword evidence="1 3" id="KW-0378">Hydrolase</keyword>
<dbReference type="AlphaFoldDB" id="A0A7C5Q5D7"/>
<evidence type="ECO:0000256" key="1">
    <source>
        <dbReference type="ARBA" id="ARBA00022801"/>
    </source>
</evidence>
<evidence type="ECO:0000313" key="3">
    <source>
        <dbReference type="EMBL" id="HHK69249.1"/>
    </source>
</evidence>